<evidence type="ECO:0000256" key="2">
    <source>
        <dbReference type="SAM" id="Phobius"/>
    </source>
</evidence>
<evidence type="ECO:0000313" key="4">
    <source>
        <dbReference type="Proteomes" id="UP000198891"/>
    </source>
</evidence>
<feature type="transmembrane region" description="Helical" evidence="2">
    <location>
        <begin position="209"/>
        <end position="231"/>
    </location>
</feature>
<feature type="transmembrane region" description="Helical" evidence="2">
    <location>
        <begin position="252"/>
        <end position="274"/>
    </location>
</feature>
<keyword evidence="4" id="KW-1185">Reference proteome</keyword>
<dbReference type="Pfam" id="PF12811">
    <property type="entry name" value="BaxI_1"/>
    <property type="match status" value="1"/>
</dbReference>
<dbReference type="InterPro" id="IPR010539">
    <property type="entry name" value="BaxI_1-like"/>
</dbReference>
<gene>
    <name evidence="3" type="ORF">SAMN05216554_0313</name>
</gene>
<feature type="transmembrane region" description="Helical" evidence="2">
    <location>
        <begin position="83"/>
        <end position="103"/>
    </location>
</feature>
<evidence type="ECO:0000256" key="1">
    <source>
        <dbReference type="SAM" id="MobiDB-lite"/>
    </source>
</evidence>
<feature type="region of interest" description="Disordered" evidence="1">
    <location>
        <begin position="1"/>
        <end position="22"/>
    </location>
</feature>
<feature type="transmembrane region" description="Helical" evidence="2">
    <location>
        <begin position="139"/>
        <end position="161"/>
    </location>
</feature>
<feature type="transmembrane region" description="Helical" evidence="2">
    <location>
        <begin position="57"/>
        <end position="77"/>
    </location>
</feature>
<dbReference type="RefSeq" id="WP_092547840.1">
    <property type="nucleotide sequence ID" value="NZ_FNPZ01000001.1"/>
</dbReference>
<dbReference type="PANTHER" id="PTHR41282:SF1">
    <property type="entry name" value="CONSERVED TRANSMEMBRANE PROTEIN-RELATED"/>
    <property type="match status" value="1"/>
</dbReference>
<dbReference type="STRING" id="381665.SAMN05216554_0313"/>
<dbReference type="PIRSF" id="PIRSF009160">
    <property type="entry name" value="UCP009160"/>
    <property type="match status" value="1"/>
</dbReference>
<accession>A0A1H3JV94</accession>
<protein>
    <submittedName>
        <fullName evidence="3">Uncharacterized membrane protein, YccA/Bax inhibitor family</fullName>
    </submittedName>
</protein>
<evidence type="ECO:0000313" key="3">
    <source>
        <dbReference type="EMBL" id="SDY43539.1"/>
    </source>
</evidence>
<sequence>MAEASSSNPAFSRNPVFNGKGAPAQVPTISAEGLQDMYDRPAATPSETDRMSYEDTIVKTVLMFVVLLATAAVGFIANFPVPTVLGLGLMIGGVIGGLVFGLVNAFKREPSVPLIMLYAAFEGLAIGSISGFFESQWSGIVLQAVLATLAVFGVTLALFASGKIRASKRATKIFLIAIIGYGLFSLLNFVLMITGVVTDPWGLRGAVVFGIPLGIVIGLFAVLLAAYSLVLDFDAIKKGVQAGAPRKYGWSAAFGLVLTLVWLYLELLRIIAIFRS</sequence>
<dbReference type="EMBL" id="FNPZ01000001">
    <property type="protein sequence ID" value="SDY43539.1"/>
    <property type="molecule type" value="Genomic_DNA"/>
</dbReference>
<feature type="compositionally biased region" description="Polar residues" evidence="1">
    <location>
        <begin position="1"/>
        <end position="11"/>
    </location>
</feature>
<proteinExistence type="predicted"/>
<feature type="transmembrane region" description="Helical" evidence="2">
    <location>
        <begin position="173"/>
        <end position="197"/>
    </location>
</feature>
<organism evidence="3 4">
    <name type="scientific">Herbiconiux ginsengi</name>
    <dbReference type="NCBI Taxonomy" id="381665"/>
    <lineage>
        <taxon>Bacteria</taxon>
        <taxon>Bacillati</taxon>
        <taxon>Actinomycetota</taxon>
        <taxon>Actinomycetes</taxon>
        <taxon>Micrococcales</taxon>
        <taxon>Microbacteriaceae</taxon>
        <taxon>Herbiconiux</taxon>
    </lineage>
</organism>
<keyword evidence="2" id="KW-1133">Transmembrane helix</keyword>
<dbReference type="Proteomes" id="UP000198891">
    <property type="component" value="Unassembled WGS sequence"/>
</dbReference>
<name>A0A1H3JV94_9MICO</name>
<reference evidence="3 4" key="1">
    <citation type="submission" date="2016-10" db="EMBL/GenBank/DDBJ databases">
        <authorList>
            <person name="de Groot N.N."/>
        </authorList>
    </citation>
    <scope>NUCLEOTIDE SEQUENCE [LARGE SCALE GENOMIC DNA]</scope>
    <source>
        <strain evidence="3 4">CGMCC 4.3491</strain>
    </source>
</reference>
<dbReference type="OrthoDB" id="116480at2"/>
<keyword evidence="2" id="KW-0812">Transmembrane</keyword>
<keyword evidence="2" id="KW-0472">Membrane</keyword>
<feature type="transmembrane region" description="Helical" evidence="2">
    <location>
        <begin position="115"/>
        <end position="133"/>
    </location>
</feature>
<dbReference type="AlphaFoldDB" id="A0A1H3JV94"/>
<dbReference type="PANTHER" id="PTHR41282">
    <property type="entry name" value="CONSERVED TRANSMEMBRANE PROTEIN-RELATED"/>
    <property type="match status" value="1"/>
</dbReference>